<comment type="caution">
    <text evidence="15">The sequence shown here is derived from an EMBL/GenBank/DDBJ whole genome shotgun (WGS) entry which is preliminary data.</text>
</comment>
<evidence type="ECO:0000256" key="2">
    <source>
        <dbReference type="ARBA" id="ARBA00003213"/>
    </source>
</evidence>
<evidence type="ECO:0000256" key="4">
    <source>
        <dbReference type="ARBA" id="ARBA00012665"/>
    </source>
</evidence>
<keyword evidence="7 12" id="KW-0819">tRNA processing</keyword>
<dbReference type="GO" id="GO:0006400">
    <property type="term" value="P:tRNA modification"/>
    <property type="evidence" value="ECO:0007669"/>
    <property type="project" value="TreeGrafter"/>
</dbReference>
<evidence type="ECO:0000256" key="9">
    <source>
        <dbReference type="ARBA" id="ARBA00022840"/>
    </source>
</evidence>
<dbReference type="Gene3D" id="1.10.20.140">
    <property type="match status" value="1"/>
</dbReference>
<feature type="non-terminal residue" evidence="15">
    <location>
        <position position="1"/>
    </location>
</feature>
<comment type="function">
    <text evidence="2 13">Catalyzes the transfer of a dimethylallyl group onto the adenine at position 37 in tRNAs that read codons beginning with uridine, leading to the formation of N6-(dimethylallyl)adenosine (i(6)A).</text>
</comment>
<comment type="cofactor">
    <cofactor evidence="1">
        <name>Mg(2+)</name>
        <dbReference type="ChEBI" id="CHEBI:18420"/>
    </cofactor>
</comment>
<dbReference type="SUPFAM" id="SSF52540">
    <property type="entry name" value="P-loop containing nucleoside triphosphate hydrolases"/>
    <property type="match status" value="1"/>
</dbReference>
<keyword evidence="6 14" id="KW-0808">Transferase</keyword>
<dbReference type="EMBL" id="MHCV01000002">
    <property type="protein sequence ID" value="OGY28114.1"/>
    <property type="molecule type" value="Genomic_DNA"/>
</dbReference>
<comment type="similarity">
    <text evidence="3 14">Belongs to the IPP transferase family.</text>
</comment>
<evidence type="ECO:0000256" key="13">
    <source>
        <dbReference type="RuleBase" id="RU003784"/>
    </source>
</evidence>
<evidence type="ECO:0000256" key="11">
    <source>
        <dbReference type="ARBA" id="ARBA00049563"/>
    </source>
</evidence>
<evidence type="ECO:0000256" key="5">
    <source>
        <dbReference type="ARBA" id="ARBA00017477"/>
    </source>
</evidence>
<evidence type="ECO:0000256" key="12">
    <source>
        <dbReference type="RuleBase" id="RU003783"/>
    </source>
</evidence>
<dbReference type="Pfam" id="PF01715">
    <property type="entry name" value="IPPT"/>
    <property type="match status" value="1"/>
</dbReference>
<reference evidence="15 16" key="1">
    <citation type="journal article" date="2016" name="Nat. Commun.">
        <title>Thousands of microbial genomes shed light on interconnected biogeochemical processes in an aquifer system.</title>
        <authorList>
            <person name="Anantharaman K."/>
            <person name="Brown C.T."/>
            <person name="Hug L.A."/>
            <person name="Sharon I."/>
            <person name="Castelle C.J."/>
            <person name="Probst A.J."/>
            <person name="Thomas B.C."/>
            <person name="Singh A."/>
            <person name="Wilkins M.J."/>
            <person name="Karaoz U."/>
            <person name="Brodie E.L."/>
            <person name="Williams K.H."/>
            <person name="Hubbard S.S."/>
            <person name="Banfield J.F."/>
        </authorList>
    </citation>
    <scope>NUCLEOTIDE SEQUENCE [LARGE SCALE GENOMIC DNA]</scope>
</reference>
<keyword evidence="9 14" id="KW-0067">ATP-binding</keyword>
<evidence type="ECO:0000256" key="10">
    <source>
        <dbReference type="ARBA" id="ARBA00022842"/>
    </source>
</evidence>
<dbReference type="EC" id="2.5.1.75" evidence="4 12"/>
<evidence type="ECO:0000256" key="6">
    <source>
        <dbReference type="ARBA" id="ARBA00022679"/>
    </source>
</evidence>
<dbReference type="PANTHER" id="PTHR11088:SF60">
    <property type="entry name" value="TRNA DIMETHYLALLYLTRANSFERASE"/>
    <property type="match status" value="1"/>
</dbReference>
<keyword evidence="8 14" id="KW-0547">Nucleotide-binding</keyword>
<evidence type="ECO:0000256" key="8">
    <source>
        <dbReference type="ARBA" id="ARBA00022741"/>
    </source>
</evidence>
<dbReference type="PANTHER" id="PTHR11088">
    <property type="entry name" value="TRNA DIMETHYLALLYLTRANSFERASE"/>
    <property type="match status" value="1"/>
</dbReference>
<dbReference type="InterPro" id="IPR039657">
    <property type="entry name" value="Dimethylallyltransferase"/>
</dbReference>
<protein>
    <recommendedName>
        <fullName evidence="5 12">tRNA dimethylallyltransferase</fullName>
        <ecNumber evidence="4 12">2.5.1.75</ecNumber>
    </recommendedName>
</protein>
<dbReference type="GO" id="GO:0005524">
    <property type="term" value="F:ATP binding"/>
    <property type="evidence" value="ECO:0007669"/>
    <property type="project" value="UniProtKB-KW"/>
</dbReference>
<name>A0A1G1WKB1_9BACT</name>
<evidence type="ECO:0000256" key="14">
    <source>
        <dbReference type="RuleBase" id="RU003785"/>
    </source>
</evidence>
<keyword evidence="10" id="KW-0460">Magnesium</keyword>
<comment type="catalytic activity">
    <reaction evidence="11 12">
        <text>adenosine(37) in tRNA + dimethylallyl diphosphate = N(6)-dimethylallyladenosine(37) in tRNA + diphosphate</text>
        <dbReference type="Rhea" id="RHEA:26482"/>
        <dbReference type="Rhea" id="RHEA-COMP:10162"/>
        <dbReference type="Rhea" id="RHEA-COMP:10375"/>
        <dbReference type="ChEBI" id="CHEBI:33019"/>
        <dbReference type="ChEBI" id="CHEBI:57623"/>
        <dbReference type="ChEBI" id="CHEBI:74411"/>
        <dbReference type="ChEBI" id="CHEBI:74415"/>
        <dbReference type="EC" id="2.5.1.75"/>
    </reaction>
</comment>
<dbReference type="Gene3D" id="3.40.50.300">
    <property type="entry name" value="P-loop containing nucleotide triphosphate hydrolases"/>
    <property type="match status" value="1"/>
</dbReference>
<evidence type="ECO:0000313" key="16">
    <source>
        <dbReference type="Proteomes" id="UP000177900"/>
    </source>
</evidence>
<proteinExistence type="inferred from homology"/>
<gene>
    <name evidence="15" type="ORF">A2864_01880</name>
</gene>
<sequence length="277" mass="31921">IYIGMDIGTGKEIESSKYNVKKNKGSWVVNGIPIHLYDVINPDKTFSVVEYQQEALGKIKEIENKGKLPILVGGTGLYVQAIVEGVNIPKVPPDSKLRAKLESKPLATLVSQLEQVDPKTAIKIDKQNPRRVIRALEVYYSSGQSFSSLEERFKVNFDSVQIGLTAPRDFLYKKVDDQIDDWFRVGFIEEVKKLISDGYDEKLPALTSLGYRQVAMYLKGNLTIEEAKQRIKWEHHGYIRRQFTWFRKRKNIVWFDISDPDLIRQINAFIKAWLVQK</sequence>
<evidence type="ECO:0000256" key="7">
    <source>
        <dbReference type="ARBA" id="ARBA00022694"/>
    </source>
</evidence>
<dbReference type="InterPro" id="IPR018022">
    <property type="entry name" value="IPT"/>
</dbReference>
<organism evidence="15 16">
    <name type="scientific">Candidatus Woykebacteria bacterium RIFCSPHIGHO2_01_FULL_39_12</name>
    <dbReference type="NCBI Taxonomy" id="1802599"/>
    <lineage>
        <taxon>Bacteria</taxon>
        <taxon>Candidatus Woykeibacteriota</taxon>
    </lineage>
</organism>
<dbReference type="AlphaFoldDB" id="A0A1G1WKB1"/>
<evidence type="ECO:0000256" key="3">
    <source>
        <dbReference type="ARBA" id="ARBA00005842"/>
    </source>
</evidence>
<evidence type="ECO:0000313" key="15">
    <source>
        <dbReference type="EMBL" id="OGY28114.1"/>
    </source>
</evidence>
<dbReference type="NCBIfam" id="TIGR00174">
    <property type="entry name" value="miaA"/>
    <property type="match status" value="1"/>
</dbReference>
<evidence type="ECO:0000256" key="1">
    <source>
        <dbReference type="ARBA" id="ARBA00001946"/>
    </source>
</evidence>
<dbReference type="GO" id="GO:0052381">
    <property type="term" value="F:tRNA dimethylallyltransferase activity"/>
    <property type="evidence" value="ECO:0007669"/>
    <property type="project" value="UniProtKB-EC"/>
</dbReference>
<dbReference type="Proteomes" id="UP000177900">
    <property type="component" value="Unassembled WGS sequence"/>
</dbReference>
<dbReference type="InterPro" id="IPR027417">
    <property type="entry name" value="P-loop_NTPase"/>
</dbReference>
<dbReference type="HAMAP" id="MF_00185">
    <property type="entry name" value="IPP_trans"/>
    <property type="match status" value="1"/>
</dbReference>
<accession>A0A1G1WKB1</accession>